<dbReference type="OrthoDB" id="1994110at2"/>
<gene>
    <name evidence="2" type="ORF">SAMN02910429_01227</name>
</gene>
<feature type="domain" description="Spore protein YkvP/CgeB glycosyl transferase-like" evidence="1">
    <location>
        <begin position="254"/>
        <end position="383"/>
    </location>
</feature>
<name>A0A1H9SEQ5_9FIRM</name>
<dbReference type="Proteomes" id="UP000182471">
    <property type="component" value="Unassembled WGS sequence"/>
</dbReference>
<evidence type="ECO:0000313" key="2">
    <source>
        <dbReference type="EMBL" id="SER83447.1"/>
    </source>
</evidence>
<keyword evidence="3" id="KW-1185">Reference proteome</keyword>
<organism evidence="2 3">
    <name type="scientific">Lachnobacterium bovis</name>
    <dbReference type="NCBI Taxonomy" id="140626"/>
    <lineage>
        <taxon>Bacteria</taxon>
        <taxon>Bacillati</taxon>
        <taxon>Bacillota</taxon>
        <taxon>Clostridia</taxon>
        <taxon>Lachnospirales</taxon>
        <taxon>Lachnospiraceae</taxon>
        <taxon>Lachnobacterium</taxon>
    </lineage>
</organism>
<keyword evidence="2" id="KW-0808">Transferase</keyword>
<dbReference type="AlphaFoldDB" id="A0A1H9SEQ5"/>
<dbReference type="RefSeq" id="WP_027422183.1">
    <property type="nucleotide sequence ID" value="NZ_FOGW01000011.1"/>
</dbReference>
<dbReference type="EMBL" id="FOGW01000011">
    <property type="protein sequence ID" value="SER83447.1"/>
    <property type="molecule type" value="Genomic_DNA"/>
</dbReference>
<sequence>MRLVYWKWSSFFENSIVDALDQLNVEYIVYEKNIVEWENNKEFEDTFEKFIECINDNKKIDAIFSINYNPIIAKIANNKEIIYISWIYDSPIHIRDLSTMKYKTNRIFTFDRGQVECFKKQGIESFHLPLRCDYNHLQKIIRETKASKMEEYKSDISFVGKLYDNDYPSVIEPLYDYEKGYIEGVIRSQMQLYGAYIVDELVTNNLIKKMNQAYKERVKEKFQVTNRQIEFLIASEITRRERRIVLTILSHENNVVLYSNENNEKMKDVINKGYIDYDTKLPLVFYNSKINLNISLKTIRTGIPLRVWEILGSDGFLISNFQEELAEYFDIGNDIVLYDDVEQLVGLTDFYLRNESERNRIRENGIKRLKSYGTIKDQVKRMLEQI</sequence>
<evidence type="ECO:0000259" key="1">
    <source>
        <dbReference type="Pfam" id="PF13524"/>
    </source>
</evidence>
<reference evidence="3" key="1">
    <citation type="submission" date="2016-10" db="EMBL/GenBank/DDBJ databases">
        <authorList>
            <person name="Varghese N."/>
            <person name="Submissions S."/>
        </authorList>
    </citation>
    <scope>NUCLEOTIDE SEQUENCE [LARGE SCALE GENOMIC DNA]</scope>
    <source>
        <strain evidence="3">S1b</strain>
    </source>
</reference>
<dbReference type="GO" id="GO:0016740">
    <property type="term" value="F:transferase activity"/>
    <property type="evidence" value="ECO:0007669"/>
    <property type="project" value="UniProtKB-KW"/>
</dbReference>
<evidence type="ECO:0000313" key="3">
    <source>
        <dbReference type="Proteomes" id="UP000182471"/>
    </source>
</evidence>
<protein>
    <submittedName>
        <fullName evidence="2">Glycosyl transferases group 1</fullName>
    </submittedName>
</protein>
<dbReference type="Pfam" id="PF13524">
    <property type="entry name" value="Glyco_trans_1_2"/>
    <property type="match status" value="1"/>
</dbReference>
<accession>A0A1H9SEQ5</accession>
<dbReference type="InterPro" id="IPR055259">
    <property type="entry name" value="YkvP/CgeB_Glyco_trans-like"/>
</dbReference>
<proteinExistence type="predicted"/>